<dbReference type="InterPro" id="IPR001258">
    <property type="entry name" value="NHL_repeat"/>
</dbReference>
<evidence type="ECO:0000256" key="1">
    <source>
        <dbReference type="ARBA" id="ARBA00022737"/>
    </source>
</evidence>
<evidence type="ECO:0000259" key="6">
    <source>
        <dbReference type="Pfam" id="PF25021"/>
    </source>
</evidence>
<comment type="caution">
    <text evidence="7">The sequence shown here is derived from an EMBL/GenBank/DDBJ whole genome shotgun (WGS) entry which is preliminary data.</text>
</comment>
<feature type="repeat" description="NHL" evidence="2">
    <location>
        <begin position="3076"/>
        <end position="3118"/>
    </location>
</feature>
<feature type="repeat" description="NHL" evidence="2">
    <location>
        <begin position="3395"/>
        <end position="3425"/>
    </location>
</feature>
<dbReference type="Proteomes" id="UP001302949">
    <property type="component" value="Unassembled WGS sequence"/>
</dbReference>
<keyword evidence="8" id="KW-1185">Reference proteome</keyword>
<feature type="domain" description="Teneurin NHL" evidence="6">
    <location>
        <begin position="3028"/>
        <end position="3224"/>
    </location>
</feature>
<dbReference type="EMBL" id="JAYFUM010000019">
    <property type="protein sequence ID" value="MEA5140589.1"/>
    <property type="molecule type" value="Genomic_DNA"/>
</dbReference>
<feature type="repeat" description="NHL" evidence="2">
    <location>
        <begin position="2573"/>
        <end position="2603"/>
    </location>
</feature>
<gene>
    <name evidence="7" type="ORF">VB248_15665</name>
</gene>
<dbReference type="Gene3D" id="2.60.40.10">
    <property type="entry name" value="Immunoglobulins"/>
    <property type="match status" value="2"/>
</dbReference>
<feature type="domain" description="Teneurin NHL" evidence="6">
    <location>
        <begin position="3815"/>
        <end position="3997"/>
    </location>
</feature>
<dbReference type="InterPro" id="IPR011042">
    <property type="entry name" value="6-blade_b-propeller_TolB-like"/>
</dbReference>
<dbReference type="NCBIfam" id="TIGR04183">
    <property type="entry name" value="Por_Secre_tail"/>
    <property type="match status" value="1"/>
</dbReference>
<dbReference type="InterPro" id="IPR015919">
    <property type="entry name" value="Cadherin-like_sf"/>
</dbReference>
<dbReference type="Pfam" id="PF12733">
    <property type="entry name" value="Cadherin-like"/>
    <property type="match status" value="1"/>
</dbReference>
<dbReference type="InterPro" id="IPR041286">
    <property type="entry name" value="MBG_2"/>
</dbReference>
<dbReference type="Pfam" id="PF25021">
    <property type="entry name" value="TEN_NHL"/>
    <property type="match status" value="3"/>
</dbReference>
<dbReference type="PROSITE" id="PS51125">
    <property type="entry name" value="NHL"/>
    <property type="match status" value="23"/>
</dbReference>
<evidence type="ECO:0000259" key="5">
    <source>
        <dbReference type="Pfam" id="PF18962"/>
    </source>
</evidence>
<feature type="repeat" description="NHL" evidence="2">
    <location>
        <begin position="2680"/>
        <end position="2711"/>
    </location>
</feature>
<reference evidence="7 8" key="1">
    <citation type="submission" date="2023-12" db="EMBL/GenBank/DDBJ databases">
        <title>Novel species of the genus Arcicella isolated from rivers.</title>
        <authorList>
            <person name="Lu H."/>
        </authorList>
    </citation>
    <scope>NUCLEOTIDE SEQUENCE [LARGE SCALE GENOMIC DNA]</scope>
    <source>
        <strain evidence="7 8">KCTC 23307</strain>
    </source>
</reference>
<dbReference type="SUPFAM" id="SSF101898">
    <property type="entry name" value="NHL repeat"/>
    <property type="match status" value="7"/>
</dbReference>
<feature type="repeat" description="NHL" evidence="2">
    <location>
        <begin position="3498"/>
        <end position="3533"/>
    </location>
</feature>
<proteinExistence type="predicted"/>
<feature type="repeat" description="NHL" evidence="2">
    <location>
        <begin position="1741"/>
        <end position="1783"/>
    </location>
</feature>
<dbReference type="Pfam" id="PF01436">
    <property type="entry name" value="NHL"/>
    <property type="match status" value="13"/>
</dbReference>
<feature type="repeat" description="NHL" evidence="2">
    <location>
        <begin position="1796"/>
        <end position="1838"/>
    </location>
</feature>
<feature type="repeat" description="NHL" evidence="2">
    <location>
        <begin position="665"/>
        <end position="707"/>
    </location>
</feature>
<feature type="domain" description="Secretion system C-terminal sorting" evidence="5">
    <location>
        <begin position="5518"/>
        <end position="5585"/>
    </location>
</feature>
<dbReference type="Gene3D" id="3.30.160.710">
    <property type="match status" value="1"/>
</dbReference>
<feature type="repeat" description="NHL" evidence="2">
    <location>
        <begin position="3449"/>
        <end position="3479"/>
    </location>
</feature>
<feature type="repeat" description="NHL" evidence="2">
    <location>
        <begin position="1070"/>
        <end position="1112"/>
    </location>
</feature>
<dbReference type="PANTHER" id="PTHR13833:SF71">
    <property type="entry name" value="NHL DOMAIN-CONTAINING PROTEIN"/>
    <property type="match status" value="1"/>
</dbReference>
<sequence length="5588" mass="575458">MLLLVNTQSSFSQAPQISYESPKIFTVGTPITPLKLNNKGGAIPKAFYGQMFTTNLKTDFGNVNAMVMDSAKNLYFSDSPKSLIRKLSNTGVLNVVAGNGLSGAVDGQSTAAKFYSPQGLAIDANKNIYVADAYNNSIRKISPNGIVNTLAGNSVAGSTNGTGTKASFNFPQGVAVDASGNVYVADYNNHLIRKITPSGVVTTFAGSGKAGLVNGTGTAASFNYPKRLVFDATGNLLVVDEYNHAIRKITPTGVVSTIAGNGTSGFKDATGTDANFNQPQDIAIDALGNIYVADGYNYAIRKITPTGIVSTFAGNGVNGYREGIGTNAGLYQPYGLCLDGTGNLLVSWQTFSQIGLQKISTVGYSISPALPAGLVFDENTGTISGTPMLAKAATTYTITAYNLSGVSSTNLTLTITGSIPVKTPTVKAPAIKYPTPKTFPVGASISPILSNNTGGAIPKGYSGQVSTYKKNLNYTNGIAMDTVRNIIYYIERNYIKKISPSGEISILAGSTFSGANDGEGSEASFNQPSGLTVDASGNVYVADIYNQKVRKITPSGTVTTFAGTGNAGFLNGSTDKASFNYPCDVAFDSFGVLYVADKNNKAIRKITATGIVSTMSENKTPFFSPDALSVDALGNVFVVNSDYHTIYKVTPDGEVTNLAGKSGYSGFVDGVGTNALFYYPSDIVVDNSGNVFITDNSNHAIRKISQTGEVITLAGNGQNAYNKDGVGAIALFNLPRDLCIDASGNLWVTDNTGIRKVSTMGYSPVTPKLPVGLLFDETTGNITGIPTLANPATDYRVTAYNAGGQSTSTFNITVTGTLPAKTPAVKAPVISYPTPKTYSAGTAISPLVLANSGGAIPNNFYGQTSTLVENVNVSGDIIVDTVRNIVYFIDGHTIKKISTSNVVSVFAGSSVSGNTNGQGTEASFNQPQGLTIDVNGNLYVADTYNHLIRKITPAGTVSTFAGTGEAGKANGITSKAVFSSPSSVTIDGFGNVYVLDNGNYVIRKISTTGIVEDLTAADNSLSNCTKLIVGYTGDLFVVDRNNHSVRGITPNGIIYTLAGGEKADYYSSNSGYVDGFGTDARFNYPSGITIDAQMNIYVADKYNNSIRKISLMAVTTVAGNGMSNSVDGIGTDARFYYPTNIAMDGKGYLYVAENNKIRKVAVTGYSNITPKLPSGLSFDENTGTISGTPTLAKAATDYSLTAYNLGGNSKTTFNIAVTGTVSPKPNLVKAPSITYPTPKTFTAGTNISPLIPTNTGGAIPKELYGQTINFTEKSYQVSGIVKDTVRGFTYFVEGNKIKKINASGSVSTFAGSSNVGANDGQGTEASFYEPKGLAIDANGNVYVADATNNLIRKITPSGLVSTFAGNGQAGFTNGNALKSSFSSPVAICIDTYGNFYITDKNNHAIRKINTRGIVSTLAGGNIGYNDGTDLNAAFYYPSGITVDANGNVYVADTYNHRIRKITAEGVVTTLAGNSSNTLGDGTGTGASFNYPTALVADATGNIYVADQNNNAIRKITPSGVVTTLAGNGNGFILNGVGNIASFYPPSSITIDEKGYLLVGSSYGSPIRKVSTVGYSNITPSLPSGLAFDESTGNISGIPTTAQVATNYSITGYNLGGSSTANFSITVTGTATTPNAIAAPIISYATPQTYVAGTSITPLVPKNTGGTVPATPYGQVSTFAGNSTTGANNGISSNASFSKPNAIAVDVFGNTYVADYGNGLIRKISPSGIVSTLAGKPQIDAASYFNGTGSEATFFKPVGIAVDKSGNVYVTEENSHAIRKITPSGVVTTFAGDVFESNSTDGTGPSARFNAPKGLAVDASGNVFVADYNNHKIRKITASGEVSTFAGNGSAGIINGTGTGASFYYPKGVAVDKDGNVYVTEGAEDHNAIRKITKDQVVSILAGGPYTGNIDGRGTVASFNLPYGISVDKLGNVYVADWGNNIIRKILPDGTVSTLAGNYNVGIVNGNGIKARFSLPKGICVDGQDYLLVADTDNNLIRKISLSGYSSNDLPAGLTLDPSTGIITGKPTTPQTATNYTITAINGGGIRTTNVNITITGNLVTPTITLPKAPVISYPSPKTYSVGTPMTAFLNNTGGAIPNEFYGNTNTFYAGYNTKGFAVDTVQNILYFIDNSSIRKIENGNDKIVAGSFEGATGLTDGQGTEARFNQPQGLTIDTKGNLYVADLGNHAIRKITPSGLVSTFAGSGNNGFQNGTGTAARFTYPSDITIDVYGNLYVTEIGNNSVRKITPAGVVTTLAGNGSVGYNNGTGSNATFSSPAGITVDLLGNIYVADQFNNVIRKITSTGVVTTLVGNGSAGYLDGTGSNARLNSPQKIVADAIGNVYFTQSYSHSVRKVSTSGVVTTLAGDDTSYGSLDAIGTDARFYGPSAISIDKNGYLIVNDNYGFKKVSTIGYSLFTPALPQELSFDASTGSISGTPLVAKTASNYTLTAYNRGGSSSTTFNMTFTGTIPVKTPSVKAPIIKYPSPKTYPVGTNISPLALGNTGGLIPKDYYGQTSTIMEGLDMREGIIVDTTRNITYFIDDHQIKKISASGKISVLAGNMSYGFADGEGDNAYFNSPTSLALDANGNIYVCDLGNHIIRKVTPDGIVSTYAGRGSIGFVNGNKVNSNFNYPTGISLDNYGNLYVADKNNHVIRKISASGIVSTFAGNGTDGFKNGSSTEAQFSYPAGVVVGLGGNLYVADKNNHVIRKIAPDGTVSTFAGNGTAAYIDGKGTAASFSNPEELTIDAIGNLYVADFYSHTIRKITPDGTVSTLAGNGTYGYINGIGKDARFSNPASIAIDNKGYLFIGDSNGARKVSTVGYTTITPDLPAGLIFDESTGNITGIPLLAKTATNYNITAYNVGGSSTTTFNIATTGTIPTQTSTVKAPAIQYQSPKTYPIGTAITPLQQTNTGGAITKDFYGRTDIYYKYVRARKGIAIDSVRKLTYYIDEHNIQKISSAKVVSTLAGNGTRGNADGQGTEASFNLPEGLAIDMNGNLYVADAENNRIRKITPAGVVTTLAGNGTAGKQDGIASSASFKFPSGVVVDRFGNVYVADQRNHAIRKISPTGIVTTLAGGEEGFADGKGTLAKFSNPVKLAIDGNLNVLVVDKGNHSIRKITPDGTVSTLAGNGYAGTDNGTGVTARFYNPDDIAIDALGNLYITESSNHVIRKVTPTGVVTNFVGDGTAATVDGVGTTARFYYPSKIGIDAQGYLYVGDDLDLGIRTVSTGGYNISPTLPTGLEFDENTGSISGIPLVAQAATNYTITAYNTGGSSSSTVNITLTGTIPVKQPTAKAPIISYETPKSYVAGASISPLSPKNSGGAIPQVAFGQVSSLILKQDYPGYYPPQGIAYDSIRKVIYITGGNVIYKINEAGYYSQFAGNNSQPGNTNGQGIEASFYNPQGLALDASGNLYVADAGNNLIRKITPSGLVSTLAGNGSAGLSNGKASNATFNGPSSIALDNFGNVYVADYYNHVIRKISSTGTVSTFAGSGNRGFKDGTGTDAELYNPIGITVDANGNVIVSESGNNAIRKITPAGIVSTLAGSGNQTYQDGKGKEASFYYPQQLTADSFGNIYVCDYYNHVIRKITADGVVSTLAGNRTDGSRDGIGTQAVLSYPKNITIDNKGYIIITDASNVNRCIKKVATVGYAMTDVLPDGLIFDASSGSISGIPLKATAAKNYAITAYNSGGSSSTTVNIAVTGTATPPATPTLPAITYPTPKVYNIGVNIPVLQATNKGGIVPSGIFKSTSTYAGNGSIGRVNGAAKDATFQLDYDFTGIVTDPYNNSYVVDAGNTIRRISASGIVSPFPTPVQYGYITDIAVDRSSSIYFANNTLIQKITPSGTVSTVADLSSTNSYTMKIAIDKNNNLYVADVNNYKILKITSAGVVSTLAGSGYYGWVDSTGTAAGFERITSITTDPSNNIYVTENNKVRKISPTGVVTTIAGGNYSGFADGQGSLASFSNLTGICSDIKGNLYVTDKGNHLIRKISTGGLVSTIAGSGNSGFINGVGTESVFNNPQAISIDNFGNLLVVDRGNNVIRKINLTGYTINPALPNGLNFDESTGNISGISKVLSPATNYTVTAYNGAGPATTTVNIAIIPKSNNANLKSIVLSNGTLSPAFDSLKVNYTANVSNAISSINVSAIVSNINASLSINGVATNAATIPLKEGDNNIVFTVLAQDGKTTKTYSIKFIRAATQTITFNPLTPVTYGSADISLGAVSTNATIPITYSSSDTTVAKIVSGKIRVFKVGTATITASQTGSLYYDIAKNVSQSLTVNPAIVTITADNKSKVVGTANPTLTFTMKGFVNTETQSVLTSQPTISTTATNNSVVGAYPITVSGASAKNYTFNYVNATLTVTPTVPVITANNASICQGSSATLTASACAGGTLTWTGGLTGTSITVSPTTTKAYKALCTINGFKSDSSTAMTITVLVKPATPTIASNNASICLGTSAILTATGCAGTVTWTGGLTGNSVTVTPTKTTAYKAICTINACRSDSSLVTTITVTPKPATPTVKSNNASICLGTSAVLTATGCAGTVTWTGGLTGNSVTVTPTKTTAYKALCTVNACKSDSSLVTTITVTPKPATPTVASNNGSICLGNIAVLTATGCSGTVSWTGGLTGNSVTVTPTKTTAYKALCTINTCKGDSSTATTITVNPKPATPTIASNNASICLGNIAVLTATGCTGTVTWTGGLTGSSVTVTPTKTTTYKALCTVNACKSDSSLVTTITVTPKPVTPTVASNNASICLGTSAILTATGCAGTVSWTGGLTGSSVTVAPTKTTAYKALCTVNACKSDSSLVTTITVTPKPATPTVASNNASICLGTSAVLTATGCAGTVSWTGGLTGSSVTVTPTKTTAYKALCTVNACKSDSSLVTTITVTPKPVTPTVASNNASICLGTSAVLTATGCSGTVSWTGGLTGNSVTVTPTKTTAYKALCTVNACKSDSSLVTTITVNPKPATPTVASNNTSICLGTSAVLTATGCSGTVSWTGGLTGSSVTVTPTKTTTYKALCTVNACKSDSSLVTTITVTPKPATPTIASNNASICLGTSAVLTATGCSGTVTWTGGLTGSSVTVTPTKTTTYKALCTVNACRSDSSLVTTITVNPKPTTPTVASNNASICLGTSAVLTATGCAGTVSWTGGLTGNSVTVTPTKTTAYKALCTINACKSDSSLVTTITVNPKPATPTVKSNNASICLGTSAILTATGCSGTVTWTGGLTGNSVTVTPNKTTAYKALCTINACKSDSSLVTTITVNPKPATPTVKSNNASICLGTSAILTATGCSGTVSWTGGLTGSSVTVTPTKTTTYKALCTINACKSDSSLVATITVLSKPSTPTVTRNNATICAGSSATLTASACAGGTVNWTGGLTGIAITVSPSKTTAYRAICSQNGCKSDSSAITYITVNPKPTAPTIKSNIVCVTCSPDNLPASAKPTLTASGCSGSIKWSNGATTSSITVSPTVATTYTATCTVNGCISAASNAIKVSPEILTTGTTSPIQAAKTVREEIIQTEPSLGFKVFPNPATNEINIETDLEGESTFQLYNSIGQKVLETNFVKKTKISISDIGRGNHFYLIQNQELRSTGKILLE</sequence>
<evidence type="ECO:0000313" key="7">
    <source>
        <dbReference type="EMBL" id="MEA5140589.1"/>
    </source>
</evidence>
<evidence type="ECO:0000259" key="3">
    <source>
        <dbReference type="Pfam" id="PF12733"/>
    </source>
</evidence>
<dbReference type="InterPro" id="IPR026444">
    <property type="entry name" value="Secre_tail"/>
</dbReference>
<feature type="repeat" description="NHL" evidence="2">
    <location>
        <begin position="3545"/>
        <end position="3587"/>
    </location>
</feature>
<feature type="repeat" description="NHL" evidence="2">
    <location>
        <begin position="2164"/>
        <end position="2194"/>
    </location>
</feature>
<dbReference type="Gene3D" id="2.120.10.30">
    <property type="entry name" value="TolB, C-terminal domain"/>
    <property type="match status" value="27"/>
</dbReference>
<feature type="repeat" description="NHL" evidence="2">
    <location>
        <begin position="1327"/>
        <end position="1357"/>
    </location>
</feature>
<feature type="domain" description="MBG" evidence="4">
    <location>
        <begin position="4278"/>
        <end position="4353"/>
    </location>
</feature>
<feature type="domain" description="Teneurin NHL" evidence="6">
    <location>
        <begin position="875"/>
        <end position="1006"/>
    </location>
</feature>
<dbReference type="CDD" id="cd14953">
    <property type="entry name" value="NHL_like_1"/>
    <property type="match status" value="6"/>
</dbReference>
<dbReference type="SUPFAM" id="SSF63829">
    <property type="entry name" value="Calcium-dependent phosphotriesterase"/>
    <property type="match status" value="3"/>
</dbReference>
<feature type="repeat" description="NHL" evidence="2">
    <location>
        <begin position="2981"/>
        <end position="3011"/>
    </location>
</feature>
<dbReference type="SUPFAM" id="SSF49313">
    <property type="entry name" value="Cadherin-like"/>
    <property type="match status" value="6"/>
</dbReference>
<feature type="repeat" description="NHL" evidence="2">
    <location>
        <begin position="271"/>
        <end position="306"/>
    </location>
</feature>
<feature type="repeat" description="NHL" evidence="2">
    <location>
        <begin position="2626"/>
        <end position="2657"/>
    </location>
</feature>
<accession>A0ABU5QDZ2</accession>
<dbReference type="PANTHER" id="PTHR13833">
    <property type="match status" value="1"/>
</dbReference>
<evidence type="ECO:0000256" key="2">
    <source>
        <dbReference type="PROSITE-ProRule" id="PRU00504"/>
    </source>
</evidence>
<organism evidence="7 8">
    <name type="scientific">Arcicella rigui</name>
    <dbReference type="NCBI Taxonomy" id="797020"/>
    <lineage>
        <taxon>Bacteria</taxon>
        <taxon>Pseudomonadati</taxon>
        <taxon>Bacteroidota</taxon>
        <taxon>Cytophagia</taxon>
        <taxon>Cytophagales</taxon>
        <taxon>Flectobacillaceae</taxon>
        <taxon>Arcicella</taxon>
    </lineage>
</organism>
<dbReference type="InterPro" id="IPR013783">
    <property type="entry name" value="Ig-like_fold"/>
</dbReference>
<feature type="domain" description="Cadherin-like beta-sandwich-like" evidence="3">
    <location>
        <begin position="4109"/>
        <end position="4190"/>
    </location>
</feature>
<dbReference type="InterPro" id="IPR025883">
    <property type="entry name" value="Cadherin-like_domain"/>
</dbReference>
<name>A0ABU5QDZ2_9BACT</name>
<dbReference type="RefSeq" id="WP_323297743.1">
    <property type="nucleotide sequence ID" value="NZ_JAYFUM010000019.1"/>
</dbReference>
<evidence type="ECO:0000313" key="8">
    <source>
        <dbReference type="Proteomes" id="UP001302949"/>
    </source>
</evidence>
<feature type="repeat" description="NHL" evidence="2">
    <location>
        <begin position="163"/>
        <end position="198"/>
    </location>
</feature>
<evidence type="ECO:0000259" key="4">
    <source>
        <dbReference type="Pfam" id="PF18676"/>
    </source>
</evidence>
<dbReference type="Pfam" id="PF18962">
    <property type="entry name" value="Por_Secre_tail"/>
    <property type="match status" value="1"/>
</dbReference>
<dbReference type="InterPro" id="IPR056822">
    <property type="entry name" value="TEN_NHL"/>
</dbReference>
<dbReference type="Pfam" id="PF05345">
    <property type="entry name" value="He_PIG"/>
    <property type="match status" value="10"/>
</dbReference>
<feature type="repeat" description="NHL" evidence="2">
    <location>
        <begin position="109"/>
        <end position="144"/>
    </location>
</feature>
<protein>
    <submittedName>
        <fullName evidence="7">Ig domain-containing protein</fullName>
    </submittedName>
</protein>
<dbReference type="Pfam" id="PF18676">
    <property type="entry name" value="MBG_2"/>
    <property type="match status" value="1"/>
</dbReference>
<keyword evidence="1" id="KW-0677">Repeat</keyword>
<feature type="repeat" description="NHL" evidence="2">
    <location>
        <begin position="3035"/>
        <end position="3065"/>
    </location>
</feature>
<feature type="repeat" description="NHL" evidence="2">
    <location>
        <begin position="1857"/>
        <end position="1903"/>
    </location>
</feature>
<feature type="repeat" description="NHL" evidence="2">
    <location>
        <begin position="1434"/>
        <end position="1464"/>
    </location>
</feature>
<feature type="repeat" description="NHL" evidence="2">
    <location>
        <begin position="520"/>
        <end position="555"/>
    </location>
</feature>
<feature type="repeat" description="NHL" evidence="2">
    <location>
        <begin position="1483"/>
        <end position="1518"/>
    </location>
</feature>